<comment type="caution">
    <text evidence="1">The sequence shown here is derived from an EMBL/GenBank/DDBJ whole genome shotgun (WGS) entry which is preliminary data.</text>
</comment>
<evidence type="ECO:0000313" key="2">
    <source>
        <dbReference type="Proteomes" id="UP000580568"/>
    </source>
</evidence>
<dbReference type="CDD" id="cd15786">
    <property type="entry name" value="CPF_1278_like"/>
    <property type="match status" value="1"/>
</dbReference>
<protein>
    <recommendedName>
        <fullName evidence="3">Lipoprotein</fullName>
    </recommendedName>
</protein>
<evidence type="ECO:0008006" key="3">
    <source>
        <dbReference type="Google" id="ProtNLM"/>
    </source>
</evidence>
<accession>A0A6V8SCS0</accession>
<dbReference type="RefSeq" id="WP_183276576.1">
    <property type="nucleotide sequence ID" value="NZ_BLZR01000001.1"/>
</dbReference>
<sequence>MKKLLSLTLILIISLTFIGCSDSQYINLKKKPSNHYYTEELYKLISNNKFEISAFDTDVYKELPAKEEDDKVLIDFIKSLKNDNFIKKPANLPEKPKYKLFIKISDDKYVINVYDENVVSVFPWDGVFEEDYLSMDNIPLAYRLDSFCKYVFNK</sequence>
<evidence type="ECO:0000313" key="1">
    <source>
        <dbReference type="EMBL" id="GFP75044.1"/>
    </source>
</evidence>
<dbReference type="PROSITE" id="PS51257">
    <property type="entry name" value="PROKAR_LIPOPROTEIN"/>
    <property type="match status" value="1"/>
</dbReference>
<organism evidence="1 2">
    <name type="scientific">Clostridium fungisolvens</name>
    <dbReference type="NCBI Taxonomy" id="1604897"/>
    <lineage>
        <taxon>Bacteria</taxon>
        <taxon>Bacillati</taxon>
        <taxon>Bacillota</taxon>
        <taxon>Clostridia</taxon>
        <taxon>Eubacteriales</taxon>
        <taxon>Clostridiaceae</taxon>
        <taxon>Clostridium</taxon>
    </lineage>
</organism>
<reference evidence="1 2" key="1">
    <citation type="submission" date="2020-07" db="EMBL/GenBank/DDBJ databases">
        <title>A new beta-1,3-glucan-decomposing anaerobic bacterium isolated from anoxic soil subjected to biological soil disinfestation.</title>
        <authorList>
            <person name="Ueki A."/>
            <person name="Tonouchi A."/>
        </authorList>
    </citation>
    <scope>NUCLEOTIDE SEQUENCE [LARGE SCALE GENOMIC DNA]</scope>
    <source>
        <strain evidence="1 2">TW1</strain>
    </source>
</reference>
<dbReference type="Gene3D" id="3.30.1490.410">
    <property type="entry name" value="Uncharacterised protein PF16224, DUF4883"/>
    <property type="match status" value="1"/>
</dbReference>
<keyword evidence="2" id="KW-1185">Reference proteome</keyword>
<dbReference type="AlphaFoldDB" id="A0A6V8SCS0"/>
<dbReference type="InterPro" id="IPR032619">
    <property type="entry name" value="DUF4883"/>
</dbReference>
<name>A0A6V8SCS0_9CLOT</name>
<gene>
    <name evidence="1" type="ORF">bsdtw1_01109</name>
</gene>
<dbReference type="Pfam" id="PF16224">
    <property type="entry name" value="DUF4883"/>
    <property type="match status" value="1"/>
</dbReference>
<dbReference type="EMBL" id="BLZR01000001">
    <property type="protein sequence ID" value="GFP75044.1"/>
    <property type="molecule type" value="Genomic_DNA"/>
</dbReference>
<proteinExistence type="predicted"/>
<dbReference type="Proteomes" id="UP000580568">
    <property type="component" value="Unassembled WGS sequence"/>
</dbReference>